<dbReference type="GO" id="GO:0006388">
    <property type="term" value="P:tRNA splicing, via endonucleolytic cleavage and ligation"/>
    <property type="evidence" value="ECO:0007669"/>
    <property type="project" value="TreeGrafter"/>
</dbReference>
<dbReference type="InterPro" id="IPR032319">
    <property type="entry name" value="CLP1_P"/>
</dbReference>
<dbReference type="STRING" id="145388.A0A0D2LH51"/>
<keyword evidence="1" id="KW-0547">Nucleotide-binding</keyword>
<dbReference type="Proteomes" id="UP000054498">
    <property type="component" value="Unassembled WGS sequence"/>
</dbReference>
<evidence type="ECO:0000313" key="5">
    <source>
        <dbReference type="Proteomes" id="UP000054498"/>
    </source>
</evidence>
<dbReference type="OrthoDB" id="258143at2759"/>
<keyword evidence="5" id="KW-1185">Reference proteome</keyword>
<proteinExistence type="predicted"/>
<evidence type="ECO:0000259" key="3">
    <source>
        <dbReference type="Pfam" id="PF16575"/>
    </source>
</evidence>
<dbReference type="KEGG" id="mng:MNEG_16610"/>
<dbReference type="GO" id="GO:0005634">
    <property type="term" value="C:nucleus"/>
    <property type="evidence" value="ECO:0007669"/>
    <property type="project" value="TreeGrafter"/>
</dbReference>
<protein>
    <submittedName>
        <fullName evidence="4">Pre-mRNA cleavage complex II protein Clp1</fullName>
    </submittedName>
</protein>
<reference evidence="4 5" key="1">
    <citation type="journal article" date="2013" name="BMC Genomics">
        <title>Reconstruction of the lipid metabolism for the microalga Monoraphidium neglectum from its genome sequence reveals characteristics suitable for biofuel production.</title>
        <authorList>
            <person name="Bogen C."/>
            <person name="Al-Dilaimi A."/>
            <person name="Albersmeier A."/>
            <person name="Wichmann J."/>
            <person name="Grundmann M."/>
            <person name="Rupp O."/>
            <person name="Lauersen K.J."/>
            <person name="Blifernez-Klassen O."/>
            <person name="Kalinowski J."/>
            <person name="Goesmann A."/>
            <person name="Mussgnug J.H."/>
            <person name="Kruse O."/>
        </authorList>
    </citation>
    <scope>NUCLEOTIDE SEQUENCE [LARGE SCALE GENOMIC DNA]</scope>
    <source>
        <strain evidence="4 5">SAG 48.87</strain>
    </source>
</reference>
<dbReference type="InterPro" id="IPR045116">
    <property type="entry name" value="Clp1/Grc3"/>
</dbReference>
<dbReference type="GeneID" id="25734387"/>
<organism evidence="4 5">
    <name type="scientific">Monoraphidium neglectum</name>
    <dbReference type="NCBI Taxonomy" id="145388"/>
    <lineage>
        <taxon>Eukaryota</taxon>
        <taxon>Viridiplantae</taxon>
        <taxon>Chlorophyta</taxon>
        <taxon>core chlorophytes</taxon>
        <taxon>Chlorophyceae</taxon>
        <taxon>CS clade</taxon>
        <taxon>Sphaeropleales</taxon>
        <taxon>Selenastraceae</taxon>
        <taxon>Monoraphidium</taxon>
    </lineage>
</organism>
<evidence type="ECO:0000256" key="2">
    <source>
        <dbReference type="ARBA" id="ARBA00022840"/>
    </source>
</evidence>
<dbReference type="Gene3D" id="3.40.50.300">
    <property type="entry name" value="P-loop containing nucleotide triphosphate hydrolases"/>
    <property type="match status" value="1"/>
</dbReference>
<dbReference type="RefSeq" id="XP_013890374.1">
    <property type="nucleotide sequence ID" value="XM_014034920.1"/>
</dbReference>
<dbReference type="EMBL" id="KK106782">
    <property type="protein sequence ID" value="KIY91354.1"/>
    <property type="molecule type" value="Genomic_DNA"/>
</dbReference>
<feature type="domain" description="Clp1 P-loop" evidence="3">
    <location>
        <begin position="1"/>
        <end position="112"/>
    </location>
</feature>
<dbReference type="InterPro" id="IPR027417">
    <property type="entry name" value="P-loop_NTPase"/>
</dbReference>
<evidence type="ECO:0000313" key="4">
    <source>
        <dbReference type="EMBL" id="KIY91354.1"/>
    </source>
</evidence>
<evidence type="ECO:0000256" key="1">
    <source>
        <dbReference type="ARBA" id="ARBA00022741"/>
    </source>
</evidence>
<keyword evidence="2" id="KW-0067">ATP-binding</keyword>
<gene>
    <name evidence="4" type="ORF">MNEG_16610</name>
</gene>
<dbReference type="AlphaFoldDB" id="A0A0D2LH51"/>
<dbReference type="GO" id="GO:0051731">
    <property type="term" value="F:polynucleotide 5'-hydroxyl-kinase activity"/>
    <property type="evidence" value="ECO:0007669"/>
    <property type="project" value="InterPro"/>
</dbReference>
<dbReference type="Pfam" id="PF16575">
    <property type="entry name" value="CLP1_P"/>
    <property type="match status" value="1"/>
</dbReference>
<dbReference type="PANTHER" id="PTHR12755">
    <property type="entry name" value="CLEAVAGE/POLYADENYLATION FACTOR IA SUBUNIT CLP1P"/>
    <property type="match status" value="1"/>
</dbReference>
<sequence>MASVLDSRADTSPEVAAAGMVVNTLGWVDGLGYDLLLHVIASLRADVVVVLEQDRLYNQLQSALAGRTGAMGRPLQARVPVVKLPKSGGIVARSTQARKDARLGRIREYFYGAGGELQPHAQSVAAEQLQVFRIGGTAGCLGGCWWRLVAVGGG</sequence>
<dbReference type="GO" id="GO:0005524">
    <property type="term" value="F:ATP binding"/>
    <property type="evidence" value="ECO:0007669"/>
    <property type="project" value="UniProtKB-KW"/>
</dbReference>
<dbReference type="PANTHER" id="PTHR12755:SF6">
    <property type="entry name" value="POLYRIBONUCLEOTIDE 5'-HYDROXYL-KINASE CLP1"/>
    <property type="match status" value="1"/>
</dbReference>
<name>A0A0D2LH51_9CHLO</name>
<accession>A0A0D2LH51</accession>